<evidence type="ECO:0000313" key="2">
    <source>
        <dbReference type="EMBL" id="CUV04595.1"/>
    </source>
</evidence>
<evidence type="ECO:0000313" key="4">
    <source>
        <dbReference type="Proteomes" id="UP001429100"/>
    </source>
</evidence>
<feature type="transmembrane region" description="Helical" evidence="1">
    <location>
        <begin position="294"/>
        <end position="322"/>
    </location>
</feature>
<feature type="transmembrane region" description="Helical" evidence="1">
    <location>
        <begin position="121"/>
        <end position="139"/>
    </location>
</feature>
<reference evidence="2" key="2">
    <citation type="submission" date="2015-08" db="EMBL/GenBank/DDBJ databases">
        <authorList>
            <person name="Babu N.S."/>
            <person name="Beckwith C.J."/>
            <person name="Beseler K.G."/>
            <person name="Brison A."/>
            <person name="Carone J.V."/>
            <person name="Caskin T.P."/>
            <person name="Diamond M."/>
            <person name="Durham M.E."/>
            <person name="Foxe J.M."/>
            <person name="Go M."/>
            <person name="Henderson B.A."/>
            <person name="Jones I.B."/>
            <person name="McGettigan J.A."/>
            <person name="Micheletti S.J."/>
            <person name="Nasrallah M.E."/>
            <person name="Ortiz D."/>
            <person name="Piller C.R."/>
            <person name="Privatt S.R."/>
            <person name="Schneider S.L."/>
            <person name="Sharp S."/>
            <person name="Smith T.C."/>
            <person name="Stanton J.D."/>
            <person name="Ullery H.E."/>
            <person name="Wilson R.J."/>
            <person name="Serrano M.G."/>
            <person name="Buck G."/>
            <person name="Lee V."/>
            <person name="Wang Y."/>
            <person name="Carvalho R."/>
            <person name="Voegtly L."/>
            <person name="Shi R."/>
            <person name="Duckworth R."/>
            <person name="Johnson A."/>
            <person name="Loviza R."/>
            <person name="Walstead R."/>
            <person name="Shah Z."/>
            <person name="Kiflezghi M."/>
            <person name="Wade K."/>
            <person name="Ball S.L."/>
            <person name="Bradley K.W."/>
            <person name="Asai D.J."/>
            <person name="Bowman C.A."/>
            <person name="Russell D.A."/>
            <person name="Pope W.H."/>
            <person name="Jacobs-Sera D."/>
            <person name="Hendrix R.W."/>
            <person name="Hatfull G.F."/>
        </authorList>
    </citation>
    <scope>NUCLEOTIDE SEQUENCE [LARGE SCALE GENOMIC DNA]</scope>
</reference>
<gene>
    <name evidence="2" type="ORF">CHUDEA2_2390</name>
    <name evidence="3" type="ORF">GY17_00002192</name>
</gene>
<sequence>MEKSKASKLIPSNALITFKERILANNAIFSHTLMIAQSIIQALNLTLIGNIGLEPWILLALRCIGGLVFLSTISIFSLIREPLPADFNTKVLSYCFSIGQISVMGIYLLFGSADDRFNDNFMLLAPALVIFGIFYDKNIYLNKKNSLWKRFICLFIICWSVIASTRSIIHFIQIKNSWAFFIYLIFFTSIFLICKIIFYLTIIKINKNKIRPLEISATSLLNVSKIGIPIGVLVHTWRMNKLLPRREYKLFLFDLARCGRVSALKVIISSFISFGIIFPLQIITIPNISFFEYALYSIFPSILFSHDYITIGFISATIIIILNKSGDYKVSEKDSI</sequence>
<evidence type="ECO:0000313" key="3">
    <source>
        <dbReference type="EMBL" id="PPS95130.1"/>
    </source>
</evidence>
<dbReference type="AlphaFoldDB" id="A0A0S4TBJ1"/>
<reference evidence="3 4" key="3">
    <citation type="submission" date="2017-10" db="EMBL/GenBank/DDBJ databases">
        <title>Consistent, comparative and evidence-based genome annotation and re-annotation for the closely-related species, Cryptosporidium parvum, C. hominis and C. tyzzeri.</title>
        <authorList>
            <person name="Baptista R.P."/>
            <person name="Li Y."/>
            <person name="Sateriale A."/>
            <person name="Striepen B."/>
            <person name="Kissinger J.C."/>
        </authorList>
    </citation>
    <scope>NUCLEOTIDE SEQUENCE [LARGE SCALE GENOMIC DNA]</scope>
    <source>
        <strain evidence="3">30976</strain>
    </source>
</reference>
<organism evidence="2">
    <name type="scientific">Cryptosporidium hominis</name>
    <dbReference type="NCBI Taxonomy" id="237895"/>
    <lineage>
        <taxon>Eukaryota</taxon>
        <taxon>Sar</taxon>
        <taxon>Alveolata</taxon>
        <taxon>Apicomplexa</taxon>
        <taxon>Conoidasida</taxon>
        <taxon>Coccidia</taxon>
        <taxon>Eucoccidiorida</taxon>
        <taxon>Eimeriorina</taxon>
        <taxon>Cryptosporidiidae</taxon>
        <taxon>Cryptosporidium</taxon>
    </lineage>
</organism>
<keyword evidence="1" id="KW-0812">Transmembrane</keyword>
<protein>
    <submittedName>
        <fullName evidence="2">Uncharacterized protein</fullName>
    </submittedName>
</protein>
<dbReference type="VEuPathDB" id="CryptoDB:GY17_00002192"/>
<dbReference type="OrthoDB" id="343533at2759"/>
<dbReference type="VEuPathDB" id="CryptoDB:CHUDEA2_2390"/>
<feature type="transmembrane region" description="Helical" evidence="1">
    <location>
        <begin position="151"/>
        <end position="172"/>
    </location>
</feature>
<feature type="transmembrane region" description="Helical" evidence="1">
    <location>
        <begin position="266"/>
        <end position="288"/>
    </location>
</feature>
<keyword evidence="4" id="KW-1185">Reference proteome</keyword>
<feature type="transmembrane region" description="Helical" evidence="1">
    <location>
        <begin position="91"/>
        <end position="109"/>
    </location>
</feature>
<accession>A0A0S4TBJ1</accession>
<dbReference type="Proteomes" id="UP000199752">
    <property type="component" value="Chromosome 2"/>
</dbReference>
<feature type="transmembrane region" description="Helical" evidence="1">
    <location>
        <begin position="21"/>
        <end position="43"/>
    </location>
</feature>
<feature type="transmembrane region" description="Helical" evidence="1">
    <location>
        <begin position="55"/>
        <end position="79"/>
    </location>
</feature>
<evidence type="ECO:0000256" key="1">
    <source>
        <dbReference type="SAM" id="Phobius"/>
    </source>
</evidence>
<feature type="transmembrane region" description="Helical" evidence="1">
    <location>
        <begin position="178"/>
        <end position="202"/>
    </location>
</feature>
<keyword evidence="1" id="KW-1133">Transmembrane helix</keyword>
<proteinExistence type="predicted"/>
<dbReference type="Proteomes" id="UP001429100">
    <property type="component" value="Unassembled WGS sequence"/>
</dbReference>
<dbReference type="EMBL" id="JTAI01000039">
    <property type="protein sequence ID" value="PPS95130.1"/>
    <property type="molecule type" value="Genomic_DNA"/>
</dbReference>
<keyword evidence="1" id="KW-0472">Membrane</keyword>
<name>A0A0S4TBJ1_CRYHO</name>
<dbReference type="VEuPathDB" id="CryptoDB:Chro.20256"/>
<dbReference type="EMBL" id="LN877948">
    <property type="protein sequence ID" value="CUV04595.1"/>
    <property type="molecule type" value="Genomic_DNA"/>
</dbReference>
<dbReference type="VEuPathDB" id="CryptoDB:ChTU502y2012_366g0105"/>
<reference evidence="3 4" key="1">
    <citation type="submission" date="2014-11" db="EMBL/GenBank/DDBJ databases">
        <title>Comparative genomic analysis of Cryptosporidium hominis reveals occurrence of genetic recombination in virulent subtypes.</title>
        <authorList>
            <person name="Guo Y."/>
            <person name="Tang K."/>
            <person name="Frace M."/>
            <person name="Li N."/>
            <person name="Roellig D.M."/>
            <person name="Sammons S."/>
            <person name="Knipe K."/>
            <person name="Rowe L."/>
            <person name="Feng Y."/>
            <person name="Xiao L."/>
        </authorList>
    </citation>
    <scope>NUCLEOTIDE SEQUENCE [LARGE SCALE GENOMIC DNA]</scope>
    <source>
        <strain evidence="3">30976</strain>
    </source>
</reference>